<sequence length="227" mass="26751">MNELQEELKYIQNENLALYDEVTTLRQQKNAKENREAEDDLSLNANNDKTGNNTGEAKDSNEQQKEANIEDQIQMLIEEQKKEEVNRSNSQKKLQELMQKMKSLQESIDQQNISIQRNLVPQLHNEESSLEEYYKNIIDSFSKHPNLDVDKLRDLVNQYITKSKEVFDETEEIEKLHRLIQYNEPHYSADDEAQEEDSFENPLPCFSSQPPSLEEARTRRRVSFNLQ</sequence>
<gene>
    <name evidence="3" type="ORF">M9Y10_008048</name>
</gene>
<proteinExistence type="predicted"/>
<keyword evidence="4" id="KW-1185">Reference proteome</keyword>
<accession>A0ABR2IXG9</accession>
<feature type="compositionally biased region" description="Polar residues" evidence="2">
    <location>
        <begin position="43"/>
        <end position="55"/>
    </location>
</feature>
<evidence type="ECO:0000256" key="2">
    <source>
        <dbReference type="SAM" id="MobiDB-lite"/>
    </source>
</evidence>
<feature type="region of interest" description="Disordered" evidence="2">
    <location>
        <begin position="27"/>
        <end position="70"/>
    </location>
</feature>
<evidence type="ECO:0000313" key="4">
    <source>
        <dbReference type="Proteomes" id="UP001470230"/>
    </source>
</evidence>
<comment type="caution">
    <text evidence="3">The sequence shown here is derived from an EMBL/GenBank/DDBJ whole genome shotgun (WGS) entry which is preliminary data.</text>
</comment>
<evidence type="ECO:0000313" key="3">
    <source>
        <dbReference type="EMBL" id="KAK8870171.1"/>
    </source>
</evidence>
<name>A0ABR2IXG9_9EUKA</name>
<evidence type="ECO:0000256" key="1">
    <source>
        <dbReference type="SAM" id="Coils"/>
    </source>
</evidence>
<feature type="region of interest" description="Disordered" evidence="2">
    <location>
        <begin position="184"/>
        <end position="227"/>
    </location>
</feature>
<organism evidence="3 4">
    <name type="scientific">Tritrichomonas musculus</name>
    <dbReference type="NCBI Taxonomy" id="1915356"/>
    <lineage>
        <taxon>Eukaryota</taxon>
        <taxon>Metamonada</taxon>
        <taxon>Parabasalia</taxon>
        <taxon>Tritrichomonadida</taxon>
        <taxon>Tritrichomonadidae</taxon>
        <taxon>Tritrichomonas</taxon>
    </lineage>
</organism>
<feature type="compositionally biased region" description="Basic residues" evidence="2">
    <location>
        <begin position="218"/>
        <end position="227"/>
    </location>
</feature>
<dbReference type="Proteomes" id="UP001470230">
    <property type="component" value="Unassembled WGS sequence"/>
</dbReference>
<keyword evidence="1" id="KW-0175">Coiled coil</keyword>
<reference evidence="3 4" key="1">
    <citation type="submission" date="2024-04" db="EMBL/GenBank/DDBJ databases">
        <title>Tritrichomonas musculus Genome.</title>
        <authorList>
            <person name="Alves-Ferreira E."/>
            <person name="Grigg M."/>
            <person name="Lorenzi H."/>
            <person name="Galac M."/>
        </authorList>
    </citation>
    <scope>NUCLEOTIDE SEQUENCE [LARGE SCALE GENOMIC DNA]</scope>
    <source>
        <strain evidence="3 4">EAF2021</strain>
    </source>
</reference>
<protein>
    <submittedName>
        <fullName evidence="3">Uncharacterized protein</fullName>
    </submittedName>
</protein>
<dbReference type="EMBL" id="JAPFFF010000014">
    <property type="protein sequence ID" value="KAK8870171.1"/>
    <property type="molecule type" value="Genomic_DNA"/>
</dbReference>
<feature type="compositionally biased region" description="Basic and acidic residues" evidence="2">
    <location>
        <begin position="56"/>
        <end position="68"/>
    </location>
</feature>
<feature type="coiled-coil region" evidence="1">
    <location>
        <begin position="80"/>
        <end position="114"/>
    </location>
</feature>
<feature type="compositionally biased region" description="Acidic residues" evidence="2">
    <location>
        <begin position="190"/>
        <end position="199"/>
    </location>
</feature>